<dbReference type="EMBL" id="PRDK01000001">
    <property type="protein sequence ID" value="MBE8712500.1"/>
    <property type="molecule type" value="Genomic_DNA"/>
</dbReference>
<evidence type="ECO:0000313" key="7">
    <source>
        <dbReference type="Proteomes" id="UP000616201"/>
    </source>
</evidence>
<dbReference type="PANTHER" id="PTHR30337:SF0">
    <property type="entry name" value="NUCLEASE SBCCD SUBUNIT D"/>
    <property type="match status" value="1"/>
</dbReference>
<sequence>MKILHTADWHLGKRLDYFSRLEEQKAVLEEICEIADREAVDLVVVAGDLFDTFNPQVEAVELLYRTLRRLTNYGKRPVIAIAGNHDSADRIDSPDTLARECGILFVGYPNAHLNPLHLDNSFSILKTAPGFLEITFPHLDYPLRIFITPYANELRLKQYLGLEDKAKALNEALASNWKELAEKYADNQGVNILVTHLYMLKRGGEILEEPEGEKPLNIGHADLIYSDGIPPQIQYTALGHLHRLQNVGSNERPALYSGSPLAYSFAEAGHEKHVVIVDATPNTSVEFTKIPLQSGRPLHRKRFSDLDEAITWLQRNPDALVELTIVSDSFLSSKDIKRIHEAHDGIIHIIPVVTKQDYAQKSQQPVNLEQDVTQLFQDYFKHRLGQDPNDEIMDLFKEIVHSTTESEEQ</sequence>
<dbReference type="GO" id="GO:0008408">
    <property type="term" value="F:3'-5' exonuclease activity"/>
    <property type="evidence" value="ECO:0007669"/>
    <property type="project" value="InterPro"/>
</dbReference>
<keyword evidence="4" id="KW-0233">DNA recombination</keyword>
<feature type="domain" description="Calcineurin-like phosphoesterase" evidence="5">
    <location>
        <begin position="1"/>
        <end position="213"/>
    </location>
</feature>
<dbReference type="SUPFAM" id="SSF56300">
    <property type="entry name" value="Metallo-dependent phosphatases"/>
    <property type="match status" value="1"/>
</dbReference>
<proteinExistence type="inferred from homology"/>
<evidence type="ECO:0000259" key="5">
    <source>
        <dbReference type="Pfam" id="PF00149"/>
    </source>
</evidence>
<reference evidence="6" key="1">
    <citation type="submission" date="2018-02" db="EMBL/GenBank/DDBJ databases">
        <authorList>
            <person name="Vasarhelyi B.M."/>
            <person name="Deshmukh S."/>
            <person name="Balint B."/>
            <person name="Kukolya J."/>
        </authorList>
    </citation>
    <scope>NUCLEOTIDE SEQUENCE</scope>
    <source>
        <strain evidence="6">KB22</strain>
    </source>
</reference>
<dbReference type="InterPro" id="IPR004843">
    <property type="entry name" value="Calcineurin-like_PHP"/>
</dbReference>
<dbReference type="InterPro" id="IPR004593">
    <property type="entry name" value="SbcD"/>
</dbReference>
<dbReference type="PANTHER" id="PTHR30337">
    <property type="entry name" value="COMPONENT OF ATP-DEPENDENT DSDNA EXONUCLEASE"/>
    <property type="match status" value="1"/>
</dbReference>
<keyword evidence="4" id="KW-0235">DNA replication</keyword>
<dbReference type="GO" id="GO:0006260">
    <property type="term" value="P:DNA replication"/>
    <property type="evidence" value="ECO:0007669"/>
    <property type="project" value="UniProtKB-KW"/>
</dbReference>
<dbReference type="AlphaFoldDB" id="A0A928YQ15"/>
<dbReference type="Gene3D" id="3.60.21.10">
    <property type="match status" value="1"/>
</dbReference>
<evidence type="ECO:0000256" key="4">
    <source>
        <dbReference type="RuleBase" id="RU363069"/>
    </source>
</evidence>
<keyword evidence="4" id="KW-0255">Endonuclease</keyword>
<dbReference type="CDD" id="cd00840">
    <property type="entry name" value="MPP_Mre11_N"/>
    <property type="match status" value="1"/>
</dbReference>
<keyword evidence="3 4" id="KW-0269">Exonuclease</keyword>
<evidence type="ECO:0000256" key="3">
    <source>
        <dbReference type="ARBA" id="ARBA00022839"/>
    </source>
</evidence>
<comment type="subunit">
    <text evidence="4">Heterodimer of SbcC and SbcD.</text>
</comment>
<dbReference type="NCBIfam" id="TIGR00619">
    <property type="entry name" value="sbcd"/>
    <property type="match status" value="1"/>
</dbReference>
<dbReference type="Pfam" id="PF00149">
    <property type="entry name" value="Metallophos"/>
    <property type="match status" value="1"/>
</dbReference>
<organism evidence="6 7">
    <name type="scientific">Sphingobacterium hungaricum</name>
    <dbReference type="NCBI Taxonomy" id="2082723"/>
    <lineage>
        <taxon>Bacteria</taxon>
        <taxon>Pseudomonadati</taxon>
        <taxon>Bacteroidota</taxon>
        <taxon>Sphingobacteriia</taxon>
        <taxon>Sphingobacteriales</taxon>
        <taxon>Sphingobacteriaceae</taxon>
        <taxon>Sphingobacterium</taxon>
    </lineage>
</organism>
<protein>
    <recommendedName>
        <fullName evidence="4">Nuclease SbcCD subunit D</fullName>
    </recommendedName>
</protein>
<dbReference type="InterPro" id="IPR041796">
    <property type="entry name" value="Mre11_N"/>
</dbReference>
<keyword evidence="1 4" id="KW-0540">Nuclease</keyword>
<dbReference type="InterPro" id="IPR029052">
    <property type="entry name" value="Metallo-depent_PP-like"/>
</dbReference>
<keyword evidence="7" id="KW-1185">Reference proteome</keyword>
<evidence type="ECO:0000256" key="2">
    <source>
        <dbReference type="ARBA" id="ARBA00022801"/>
    </source>
</evidence>
<comment type="caution">
    <text evidence="6">The sequence shown here is derived from an EMBL/GenBank/DDBJ whole genome shotgun (WGS) entry which is preliminary data.</text>
</comment>
<name>A0A928YQ15_9SPHI</name>
<dbReference type="Proteomes" id="UP000616201">
    <property type="component" value="Unassembled WGS sequence"/>
</dbReference>
<comment type="similarity">
    <text evidence="4">Belongs to the SbcD family.</text>
</comment>
<keyword evidence="2 4" id="KW-0378">Hydrolase</keyword>
<dbReference type="InterPro" id="IPR050535">
    <property type="entry name" value="DNA_Repair-Maintenance_Comp"/>
</dbReference>
<comment type="function">
    <text evidence="4">SbcCD cleaves DNA hairpin structures. These structures can inhibit DNA replication and are intermediates in certain DNA recombination reactions. The complex acts as a 3'-&gt;5' double strand exonuclease that can open hairpins. It also has a 5' single-strand endonuclease activity.</text>
</comment>
<dbReference type="GO" id="GO:0004519">
    <property type="term" value="F:endonuclease activity"/>
    <property type="evidence" value="ECO:0007669"/>
    <property type="project" value="UniProtKB-KW"/>
</dbReference>
<accession>A0A928YQ15</accession>
<dbReference type="RefSeq" id="WP_196934833.1">
    <property type="nucleotide sequence ID" value="NZ_MU158698.1"/>
</dbReference>
<gene>
    <name evidence="4" type="primary">sbcD</name>
    <name evidence="6" type="ORF">C4F49_02245</name>
</gene>
<evidence type="ECO:0000256" key="1">
    <source>
        <dbReference type="ARBA" id="ARBA00022722"/>
    </source>
</evidence>
<dbReference type="GO" id="GO:0006310">
    <property type="term" value="P:DNA recombination"/>
    <property type="evidence" value="ECO:0007669"/>
    <property type="project" value="UniProtKB-KW"/>
</dbReference>
<evidence type="ECO:0000313" key="6">
    <source>
        <dbReference type="EMBL" id="MBE8712500.1"/>
    </source>
</evidence>